<dbReference type="InterPro" id="IPR027417">
    <property type="entry name" value="P-loop_NTPase"/>
</dbReference>
<proteinExistence type="predicted"/>
<dbReference type="GO" id="GO:0016787">
    <property type="term" value="F:hydrolase activity"/>
    <property type="evidence" value="ECO:0007669"/>
    <property type="project" value="UniProtKB-KW"/>
</dbReference>
<dbReference type="AlphaFoldDB" id="A0AAW0B9C8"/>
<dbReference type="PANTHER" id="PTHR47642:SF6">
    <property type="entry name" value="ATP-DEPENDENT DNA HELICASE"/>
    <property type="match status" value="1"/>
</dbReference>
<dbReference type="Proteomes" id="UP001362999">
    <property type="component" value="Unassembled WGS sequence"/>
</dbReference>
<dbReference type="PANTHER" id="PTHR47642">
    <property type="entry name" value="ATP-DEPENDENT DNA HELICASE"/>
    <property type="match status" value="1"/>
</dbReference>
<reference evidence="1 2" key="1">
    <citation type="journal article" date="2024" name="J Genomics">
        <title>Draft genome sequencing and assembly of Favolaschia claudopus CIRM-BRFM 2984 isolated from oak limbs.</title>
        <authorList>
            <person name="Navarro D."/>
            <person name="Drula E."/>
            <person name="Chaduli D."/>
            <person name="Cazenave R."/>
            <person name="Ahrendt S."/>
            <person name="Wang J."/>
            <person name="Lipzen A."/>
            <person name="Daum C."/>
            <person name="Barry K."/>
            <person name="Grigoriev I.V."/>
            <person name="Favel A."/>
            <person name="Rosso M.N."/>
            <person name="Martin F."/>
        </authorList>
    </citation>
    <scope>NUCLEOTIDE SEQUENCE [LARGE SCALE GENOMIC DNA]</scope>
    <source>
        <strain evidence="1 2">CIRM-BRFM 2984</strain>
    </source>
</reference>
<keyword evidence="1" id="KW-0378">Hydrolase</keyword>
<keyword evidence="2" id="KW-1185">Reference proteome</keyword>
<name>A0AAW0B9C8_9AGAR</name>
<dbReference type="EMBL" id="JAWWNJ010000037">
    <property type="protein sequence ID" value="KAK7022628.1"/>
    <property type="molecule type" value="Genomic_DNA"/>
</dbReference>
<protein>
    <submittedName>
        <fullName evidence="1">P-loop containing nucleoside triphosphate hydrolase protein</fullName>
    </submittedName>
</protein>
<gene>
    <name evidence="1" type="ORF">R3P38DRAFT_2533344</name>
</gene>
<comment type="caution">
    <text evidence="1">The sequence shown here is derived from an EMBL/GenBank/DDBJ whole genome shotgun (WGS) entry which is preliminary data.</text>
</comment>
<sequence length="406" mass="45140">MISARFLSQVSSRINQAKAAELGGASTAFGKVNVIFLGDFGQLPPVRATALFAHSVVSKITENTSSTPLGISNLFGAALWRMVNVVVVLRKNWRAASDPKFTNLLARLRIGRAWEGSAPHATDQVGNGQNYKDSDFKVLQGRLIQTMNAQVRAQFKDAPIVVSTKVTRDFINRKLVKEFANQSNKIMHDYCANDRFNKTRVTGETRNRLWQIRSSVSKDAIGLLPLVPGMKVMVTENVAIKAKVVNGQEGTLVEVKYDVDESANRFAKCAYVHIPGSGIHVHGQALDVVPILPVSVSFSYNGFSISRTQLPLLPAYSYTDYKSQGRSLKKVIIDLSTCRSLQSAYVMLSRATSLEAIAVLRQFEPKKIYKRMAQEFRAEFSRLDRIDADTTQRWTESRNTEATAPY</sequence>
<dbReference type="InterPro" id="IPR051055">
    <property type="entry name" value="PIF1_helicase"/>
</dbReference>
<dbReference type="SUPFAM" id="SSF52540">
    <property type="entry name" value="P-loop containing nucleoside triphosphate hydrolases"/>
    <property type="match status" value="1"/>
</dbReference>
<accession>A0AAW0B9C8</accession>
<evidence type="ECO:0000313" key="1">
    <source>
        <dbReference type="EMBL" id="KAK7022628.1"/>
    </source>
</evidence>
<evidence type="ECO:0000313" key="2">
    <source>
        <dbReference type="Proteomes" id="UP001362999"/>
    </source>
</evidence>
<organism evidence="1 2">
    <name type="scientific">Favolaschia claudopus</name>
    <dbReference type="NCBI Taxonomy" id="2862362"/>
    <lineage>
        <taxon>Eukaryota</taxon>
        <taxon>Fungi</taxon>
        <taxon>Dikarya</taxon>
        <taxon>Basidiomycota</taxon>
        <taxon>Agaricomycotina</taxon>
        <taxon>Agaricomycetes</taxon>
        <taxon>Agaricomycetidae</taxon>
        <taxon>Agaricales</taxon>
        <taxon>Marasmiineae</taxon>
        <taxon>Mycenaceae</taxon>
        <taxon>Favolaschia</taxon>
    </lineage>
</organism>